<name>D9PZ66_ACIS3</name>
<evidence type="ECO:0000313" key="4">
    <source>
        <dbReference type="Proteomes" id="UP000000346"/>
    </source>
</evidence>
<protein>
    <submittedName>
        <fullName evidence="3">Uncharacterized protein</fullName>
    </submittedName>
</protein>
<evidence type="ECO:0000313" key="3">
    <source>
        <dbReference type="EMBL" id="ADL19853.1"/>
    </source>
</evidence>
<evidence type="ECO:0000256" key="2">
    <source>
        <dbReference type="SAM" id="Phobius"/>
    </source>
</evidence>
<accession>D9PZ66</accession>
<keyword evidence="2" id="KW-0472">Membrane</keyword>
<dbReference type="GeneID" id="9499707"/>
<keyword evidence="4" id="KW-1185">Reference proteome</keyword>
<proteinExistence type="predicted"/>
<dbReference type="OrthoDB" id="380915at2157"/>
<feature type="region of interest" description="Disordered" evidence="1">
    <location>
        <begin position="38"/>
        <end position="60"/>
    </location>
</feature>
<dbReference type="Proteomes" id="UP000000346">
    <property type="component" value="Chromosome"/>
</dbReference>
<organism evidence="3 4">
    <name type="scientific">Acidilobus saccharovorans (strain DSM 16705 / JCM 18335 / VKM B-2471 / 345-15)</name>
    <dbReference type="NCBI Taxonomy" id="666510"/>
    <lineage>
        <taxon>Archaea</taxon>
        <taxon>Thermoproteota</taxon>
        <taxon>Thermoprotei</taxon>
        <taxon>Acidilobales</taxon>
        <taxon>Acidilobaceae</taxon>
        <taxon>Acidilobus</taxon>
    </lineage>
</organism>
<keyword evidence="2" id="KW-1133">Transmembrane helix</keyword>
<feature type="transmembrane region" description="Helical" evidence="2">
    <location>
        <begin position="6"/>
        <end position="27"/>
    </location>
</feature>
<dbReference type="RefSeq" id="WP_013267365.1">
    <property type="nucleotide sequence ID" value="NC_014374.1"/>
</dbReference>
<dbReference type="AlphaFoldDB" id="D9PZ66"/>
<reference evidence="3 4" key="1">
    <citation type="journal article" date="2010" name="Appl. Environ. Microbiol.">
        <title>The genome sequence of the crenarchaeon Acidilobus saccharovorans supports a new order, Acidilobales, and suggests an important ecological role in terrestrial acidic hot springs.</title>
        <authorList>
            <person name="Mardanov A.V."/>
            <person name="Svetlitchnyi V.A."/>
            <person name="Beletsky A.V."/>
            <person name="Prokofeva M.I."/>
            <person name="Bonch-Osmolovskaya E.A."/>
            <person name="Ravin N.V."/>
            <person name="Skryabin K.G."/>
        </authorList>
    </citation>
    <scope>NUCLEOTIDE SEQUENCE [LARGE SCALE GENOMIC DNA]</scope>
    <source>
        <strain evidence="4">DSM 16705 / JCM 18335 / VKM B-2471 / 345-15</strain>
    </source>
</reference>
<dbReference type="EMBL" id="CP001742">
    <property type="protein sequence ID" value="ADL19853.1"/>
    <property type="molecule type" value="Genomic_DNA"/>
</dbReference>
<dbReference type="KEGG" id="asc:ASAC_1448"/>
<sequence length="167" mass="18141">MALSRAFAAIVIAIFLLAMFSAGYYALFQPRQHRASPAATSTRARAMTTTSSQGLTTTTTSTTSAATYTPSFLVFVTAVPVNADGRLNVSAIVFYDGTPNVTLTYAALRWPNGTVACYRELNITMKYYSDARVWVSCDSVPFRPGEQVYIIVMDSANETASYEVTVP</sequence>
<dbReference type="HOGENOM" id="CLU_1590777_0_0_2"/>
<evidence type="ECO:0000256" key="1">
    <source>
        <dbReference type="SAM" id="MobiDB-lite"/>
    </source>
</evidence>
<dbReference type="STRING" id="666510.ASAC_1448"/>
<dbReference type="InParanoid" id="D9PZ66"/>
<keyword evidence="2" id="KW-0812">Transmembrane</keyword>
<gene>
    <name evidence="3" type="ordered locus">ASAC_1448</name>
</gene>